<feature type="domain" description="Duffy-antigen binding" evidence="2">
    <location>
        <begin position="43"/>
        <end position="225"/>
    </location>
</feature>
<evidence type="ECO:0000259" key="2">
    <source>
        <dbReference type="Pfam" id="PF05424"/>
    </source>
</evidence>
<protein>
    <recommendedName>
        <fullName evidence="6">PfEMP1</fullName>
    </recommendedName>
</protein>
<evidence type="ECO:0000259" key="3">
    <source>
        <dbReference type="Pfam" id="PF22672"/>
    </source>
</evidence>
<dbReference type="Pfam" id="PF05424">
    <property type="entry name" value="Duffy_binding"/>
    <property type="match status" value="1"/>
</dbReference>
<dbReference type="KEGG" id="pfh:PFHG_05484"/>
<reference evidence="5" key="2">
    <citation type="submission" date="2006-03" db="EMBL/GenBank/DDBJ databases">
        <title>The genome sequence of the Plasmodium falciparum HB3.</title>
        <authorList>
            <consortium name="The Broad Institute Genome Sequencing Platform"/>
            <person name="Birren B."/>
            <person name="Lander E."/>
            <person name="Galagan J."/>
            <person name="Nusbaum C."/>
            <person name="Devon K."/>
            <person name="Henn M."/>
            <person name="Jaffe D."/>
            <person name="Butler J."/>
            <person name="Alvarez P."/>
            <person name="Gnerre S."/>
            <person name="Grabherr M."/>
            <person name="Kleber M."/>
            <person name="Mauceli E."/>
            <person name="Brockman W."/>
            <person name="MacCallum I.A."/>
            <person name="Rounsley S."/>
            <person name="Young S."/>
            <person name="LaButti K."/>
            <person name="Pushparaj V."/>
            <person name="DeCaprio D."/>
            <person name="Crawford M."/>
            <person name="Koehrsen M."/>
            <person name="Engels R."/>
            <person name="Montgomery P."/>
            <person name="Pearson M."/>
            <person name="Howarth C."/>
            <person name="Larson L."/>
            <person name="Luoma S."/>
            <person name="White J."/>
            <person name="Kodira C."/>
            <person name="Zeng Q."/>
            <person name="Oleary S."/>
            <person name="Yandava C."/>
            <person name="Alvarado L."/>
            <person name="Wirth D."/>
            <person name="Volkman S."/>
            <person name="Hartl D."/>
        </authorList>
    </citation>
    <scope>NUCLEOTIDE SEQUENCE [LARGE SCALE GENOMIC DNA]</scope>
</reference>
<feature type="compositionally biased region" description="Basic and acidic residues" evidence="1">
    <location>
        <begin position="112"/>
        <end position="121"/>
    </location>
</feature>
<dbReference type="SUPFAM" id="SSF140924">
    <property type="entry name" value="Duffy binding domain-like"/>
    <property type="match status" value="1"/>
</dbReference>
<accession>A0A0L7KLY6</accession>
<sequence length="421" mass="48756">MQKCQEPQKPQQVDRDVARSLPPATEEHHSDEEEEEDEEETETEAAKEETEQVEDTETQQEPNCGKHLRHSEKRTHWYKKLNTKNKGETQGVSSLPTLSGESIPTESDDDQPPDKQLLEGKIPDGFLRQMFYTLGDYKDILEGKNDILIQKTSSGSDKEMQEREEKIKGAIQKFFENGDSQTPSVKQTPSDKRKSWWNKHGEHIWNGMICALTYKENSSGGEKKIEKDSDVYKKFFGENNPDKPGTTGTYKEKYDYEKVKLDENSGTSPKPAGDTQPPTLKNFVVRPTYFRYLEEWGEEFCKKRTEMLGKIKYECRGERGGHQYCSGDGHDCTDGDRKYNNMFADLDCRDCHEQCRKYRKWIDIKFDEYHKQEKKYEGEHEKLNGNSNGDYKKLKEYCKTCPFNGVTCNRGTRGKNGECTP</sequence>
<dbReference type="Pfam" id="PF22672">
    <property type="entry name" value="DBL_C"/>
    <property type="match status" value="1"/>
</dbReference>
<name>A0A0L7KLY6_PLAFX</name>
<evidence type="ECO:0008006" key="6">
    <source>
        <dbReference type="Google" id="ProtNLM"/>
    </source>
</evidence>
<feature type="compositionally biased region" description="Basic residues" evidence="1">
    <location>
        <begin position="66"/>
        <end position="83"/>
    </location>
</feature>
<dbReference type="InterPro" id="IPR054595">
    <property type="entry name" value="DBL_C"/>
</dbReference>
<dbReference type="InterPro" id="IPR042202">
    <property type="entry name" value="Duffy-ag-bd_sf"/>
</dbReference>
<organism evidence="4 5">
    <name type="scientific">Plasmodium falciparum (isolate HB3)</name>
    <dbReference type="NCBI Taxonomy" id="137071"/>
    <lineage>
        <taxon>Eukaryota</taxon>
        <taxon>Sar</taxon>
        <taxon>Alveolata</taxon>
        <taxon>Apicomplexa</taxon>
        <taxon>Aconoidasida</taxon>
        <taxon>Haemosporida</taxon>
        <taxon>Plasmodiidae</taxon>
        <taxon>Plasmodium</taxon>
        <taxon>Plasmodium (Laverania)</taxon>
    </lineage>
</organism>
<gene>
    <name evidence="4" type="ORF">PFHG_05484</name>
</gene>
<dbReference type="AlphaFoldDB" id="A0A0L7KLY6"/>
<reference evidence="4 5" key="1">
    <citation type="submission" date="2006-03" db="EMBL/GenBank/DDBJ databases">
        <title>Annotation of Plasmodium falciparum HB3.</title>
        <authorList>
            <consortium name="The Broad Institute Genome Sequencing Platform"/>
            <person name="Volkman S.K."/>
            <person name="Neafsey D.E."/>
            <person name="Dash A.P."/>
            <person name="Chitnis C.E."/>
            <person name="Hartl D.L."/>
            <person name="Young S.K."/>
            <person name="Zeng Q."/>
            <person name="Koehrsen M."/>
            <person name="Alvarado L."/>
            <person name="Berlin A."/>
            <person name="Borenstein D."/>
            <person name="Chapman S.B."/>
            <person name="Chen Z."/>
            <person name="Engels R."/>
            <person name="Freedman E."/>
            <person name="Gellesch M."/>
            <person name="Goldberg J."/>
            <person name="Griggs A."/>
            <person name="Gujja S."/>
            <person name="Heilman E.R."/>
            <person name="Heiman D.I."/>
            <person name="Howarth C."/>
            <person name="Jen D."/>
            <person name="Larson L."/>
            <person name="Mehta T."/>
            <person name="Neiman D."/>
            <person name="Park D."/>
            <person name="Pearson M."/>
            <person name="Roberts A."/>
            <person name="Saif S."/>
            <person name="Shea T."/>
            <person name="Shenoy N."/>
            <person name="Sisk P."/>
            <person name="Stolte C."/>
            <person name="Sykes S."/>
            <person name="Walk T."/>
            <person name="White J."/>
            <person name="Yandava C."/>
            <person name="Haas B."/>
            <person name="Henn M.R."/>
            <person name="Nusbaum C."/>
            <person name="Birren B."/>
        </authorList>
    </citation>
    <scope>NUCLEOTIDE SEQUENCE [LARGE SCALE GENOMIC DNA]</scope>
    <source>
        <strain evidence="4">HB3</strain>
    </source>
</reference>
<evidence type="ECO:0000313" key="4">
    <source>
        <dbReference type="EMBL" id="KOB64096.1"/>
    </source>
</evidence>
<feature type="compositionally biased region" description="Acidic residues" evidence="1">
    <location>
        <begin position="32"/>
        <end position="43"/>
    </location>
</feature>
<feature type="domain" description="Duffy-binding-like" evidence="3">
    <location>
        <begin position="295"/>
        <end position="393"/>
    </location>
</feature>
<dbReference type="Gene3D" id="1.20.58.830">
    <property type="match status" value="1"/>
</dbReference>
<dbReference type="EMBL" id="GG700993">
    <property type="protein sequence ID" value="KOB64096.1"/>
    <property type="molecule type" value="Genomic_DNA"/>
</dbReference>
<feature type="compositionally biased region" description="Polar residues" evidence="1">
    <location>
        <begin position="88"/>
        <end position="105"/>
    </location>
</feature>
<evidence type="ECO:0000256" key="1">
    <source>
        <dbReference type="SAM" id="MobiDB-lite"/>
    </source>
</evidence>
<proteinExistence type="predicted"/>
<dbReference type="InterPro" id="IPR008602">
    <property type="entry name" value="Duffy-antigen-binding"/>
</dbReference>
<feature type="non-terminal residue" evidence="4">
    <location>
        <position position="421"/>
    </location>
</feature>
<dbReference type="Gene3D" id="1.20.1310.20">
    <property type="entry name" value="Duffy-antigen binding domain"/>
    <property type="match status" value="1"/>
</dbReference>
<feature type="region of interest" description="Disordered" evidence="1">
    <location>
        <begin position="1"/>
        <end position="121"/>
    </location>
</feature>
<dbReference type="GO" id="GO:0016020">
    <property type="term" value="C:membrane"/>
    <property type="evidence" value="ECO:0007669"/>
    <property type="project" value="InterPro"/>
</dbReference>
<dbReference type="Proteomes" id="UP000054289">
    <property type="component" value="Unassembled WGS sequence"/>
</dbReference>
<dbReference type="GO" id="GO:0046789">
    <property type="term" value="F:host cell surface receptor binding"/>
    <property type="evidence" value="ECO:0007669"/>
    <property type="project" value="InterPro"/>
</dbReference>
<evidence type="ECO:0000313" key="5">
    <source>
        <dbReference type="Proteomes" id="UP000054289"/>
    </source>
</evidence>